<dbReference type="Gene3D" id="3.30.300.130">
    <property type="entry name" value="Fe-S cluster assembly (FSCA)"/>
    <property type="match status" value="1"/>
</dbReference>
<organism evidence="3">
    <name type="scientific">uncultured Solirubrobacteraceae bacterium</name>
    <dbReference type="NCBI Taxonomy" id="1162706"/>
    <lineage>
        <taxon>Bacteria</taxon>
        <taxon>Bacillati</taxon>
        <taxon>Actinomycetota</taxon>
        <taxon>Thermoleophilia</taxon>
        <taxon>Solirubrobacterales</taxon>
        <taxon>Solirubrobacteraceae</taxon>
        <taxon>environmental samples</taxon>
    </lineage>
</organism>
<sequence length="204" mass="21271">MATEHQAPEELVERVQELLGSLDEIADPVAQNRVQELIGAVLELYGAGLERILGVLADAGEPALPIRDALLDDGVVASLLLIHGLFPVPLEERVMQGLDNVRPFLAGHGGNVELVSVENGIARLRLQGSCDGCPASASTLENALREAIDEVAPYLLGLEVEGVVGLDEEQATPAGLSLPMVQVGGTSLPVADAPYTECPSGVGK</sequence>
<evidence type="ECO:0000256" key="1">
    <source>
        <dbReference type="ARBA" id="ARBA00049958"/>
    </source>
</evidence>
<dbReference type="GO" id="GO:0016226">
    <property type="term" value="P:iron-sulfur cluster assembly"/>
    <property type="evidence" value="ECO:0007669"/>
    <property type="project" value="InterPro"/>
</dbReference>
<gene>
    <name evidence="3" type="ORF">AVDCRST_MAG67-3442</name>
</gene>
<protein>
    <recommendedName>
        <fullName evidence="2">NIF system FeS cluster assembly NifU C-terminal domain-containing protein</fullName>
    </recommendedName>
</protein>
<dbReference type="GO" id="GO:0005506">
    <property type="term" value="F:iron ion binding"/>
    <property type="evidence" value="ECO:0007669"/>
    <property type="project" value="InterPro"/>
</dbReference>
<name>A0A6J4TFP1_9ACTN</name>
<dbReference type="InterPro" id="IPR001075">
    <property type="entry name" value="NIF_FeS_clus_asmbl_NifU_C"/>
</dbReference>
<evidence type="ECO:0000259" key="2">
    <source>
        <dbReference type="Pfam" id="PF01106"/>
    </source>
</evidence>
<dbReference type="SUPFAM" id="SSF117916">
    <property type="entry name" value="Fe-S cluster assembly (FSCA) domain-like"/>
    <property type="match status" value="1"/>
</dbReference>
<evidence type="ECO:0000313" key="3">
    <source>
        <dbReference type="EMBL" id="CAA9522109.1"/>
    </source>
</evidence>
<proteinExistence type="predicted"/>
<dbReference type="PANTHER" id="PTHR11178">
    <property type="entry name" value="IRON-SULFUR CLUSTER SCAFFOLD PROTEIN NFU-RELATED"/>
    <property type="match status" value="1"/>
</dbReference>
<dbReference type="GO" id="GO:0051536">
    <property type="term" value="F:iron-sulfur cluster binding"/>
    <property type="evidence" value="ECO:0007669"/>
    <property type="project" value="InterPro"/>
</dbReference>
<dbReference type="AlphaFoldDB" id="A0A6J4TFP1"/>
<dbReference type="InterPro" id="IPR034904">
    <property type="entry name" value="FSCA_dom_sf"/>
</dbReference>
<dbReference type="EMBL" id="CADCVQ010000147">
    <property type="protein sequence ID" value="CAA9522109.1"/>
    <property type="molecule type" value="Genomic_DNA"/>
</dbReference>
<feature type="domain" description="NIF system FeS cluster assembly NifU C-terminal" evidence="2">
    <location>
        <begin position="96"/>
        <end position="151"/>
    </location>
</feature>
<accession>A0A6J4TFP1</accession>
<comment type="function">
    <text evidence="1">May be involved in the formation or repair of [Fe-S] clusters present in iron-sulfur proteins.</text>
</comment>
<dbReference type="Pfam" id="PF01106">
    <property type="entry name" value="NifU"/>
    <property type="match status" value="1"/>
</dbReference>
<reference evidence="3" key="1">
    <citation type="submission" date="2020-02" db="EMBL/GenBank/DDBJ databases">
        <authorList>
            <person name="Meier V. D."/>
        </authorList>
    </citation>
    <scope>NUCLEOTIDE SEQUENCE</scope>
    <source>
        <strain evidence="3">AVDCRST_MAG67</strain>
    </source>
</reference>